<keyword evidence="3" id="KW-1185">Reference proteome</keyword>
<dbReference type="OrthoDB" id="434436at2759"/>
<dbReference type="GO" id="GO:0005737">
    <property type="term" value="C:cytoplasm"/>
    <property type="evidence" value="ECO:0007669"/>
    <property type="project" value="TreeGrafter"/>
</dbReference>
<dbReference type="AlphaFoldDB" id="A0A812UGC4"/>
<dbReference type="Gene3D" id="2.130.10.30">
    <property type="entry name" value="Regulator of chromosome condensation 1/beta-lactamase-inhibitor protein II"/>
    <property type="match status" value="1"/>
</dbReference>
<feature type="repeat" description="RCC1" evidence="1">
    <location>
        <begin position="159"/>
        <end position="226"/>
    </location>
</feature>
<dbReference type="Proteomes" id="UP000604046">
    <property type="component" value="Unassembled WGS sequence"/>
</dbReference>
<evidence type="ECO:0000313" key="3">
    <source>
        <dbReference type="Proteomes" id="UP000604046"/>
    </source>
</evidence>
<dbReference type="Pfam" id="PF13540">
    <property type="entry name" value="RCC1_2"/>
    <property type="match status" value="2"/>
</dbReference>
<dbReference type="EMBL" id="CAJNDS010002709">
    <property type="protein sequence ID" value="CAE7569691.1"/>
    <property type="molecule type" value="Genomic_DNA"/>
</dbReference>
<dbReference type="InterPro" id="IPR051553">
    <property type="entry name" value="Ran_GTPase-activating"/>
</dbReference>
<name>A0A812UGC4_9DINO</name>
<dbReference type="GO" id="GO:0005085">
    <property type="term" value="F:guanyl-nucleotide exchange factor activity"/>
    <property type="evidence" value="ECO:0007669"/>
    <property type="project" value="TreeGrafter"/>
</dbReference>
<feature type="repeat" description="RCC1" evidence="1">
    <location>
        <begin position="106"/>
        <end position="158"/>
    </location>
</feature>
<dbReference type="InterPro" id="IPR000408">
    <property type="entry name" value="Reg_chr_condens"/>
</dbReference>
<dbReference type="PANTHER" id="PTHR45982:SF1">
    <property type="entry name" value="REGULATOR OF CHROMOSOME CONDENSATION"/>
    <property type="match status" value="1"/>
</dbReference>
<reference evidence="2" key="1">
    <citation type="submission" date="2021-02" db="EMBL/GenBank/DDBJ databases">
        <authorList>
            <person name="Dougan E. K."/>
            <person name="Rhodes N."/>
            <person name="Thang M."/>
            <person name="Chan C."/>
        </authorList>
    </citation>
    <scope>NUCLEOTIDE SEQUENCE</scope>
</reference>
<gene>
    <name evidence="2" type="primary">UVR8</name>
    <name evidence="2" type="ORF">SNAT2548_LOCUS32403</name>
</gene>
<accession>A0A812UGC4</accession>
<dbReference type="PANTHER" id="PTHR45982">
    <property type="entry name" value="REGULATOR OF CHROMOSOME CONDENSATION"/>
    <property type="match status" value="1"/>
</dbReference>
<dbReference type="SUPFAM" id="SSF50985">
    <property type="entry name" value="RCC1/BLIP-II"/>
    <property type="match status" value="1"/>
</dbReference>
<dbReference type="InterPro" id="IPR009091">
    <property type="entry name" value="RCC1/BLIP-II"/>
</dbReference>
<proteinExistence type="predicted"/>
<evidence type="ECO:0000256" key="1">
    <source>
        <dbReference type="PROSITE-ProRule" id="PRU00235"/>
    </source>
</evidence>
<dbReference type="PROSITE" id="PS50012">
    <property type="entry name" value="RCC1_3"/>
    <property type="match status" value="2"/>
</dbReference>
<comment type="caution">
    <text evidence="2">The sequence shown here is derived from an EMBL/GenBank/DDBJ whole genome shotgun (WGS) entry which is preliminary data.</text>
</comment>
<sequence length="375" mass="38842">MGANLPPVDMGAGRTVVKMCPGASHSCAILDDESMKCWGLGTKDKLGFDPSGYGNSNAYAGDSSNEMGDFLPPVSFAGLLGDHRVLSCAPGDSFNCAILDHPSETSQLACFGSNSHGQLGRASSISQSAVPVAVDLGTGRRAVQASAGTFHACALLDNGAVKCWGGNNLGQLGAGTDSTTTPNIGKTAGDMGDNLPPVDLGANLRPGTLATAVVAGFHHTCAILEGGGVKCWGWNQPLKCRTSVFSAPAQLKCGDTIHETSFAETEPYCSIYGRYQQTGQPGTAPLDKVGDAGGEMGSSAAAARFGPKASPVPKATLCRMSACLLEPRLDDGTLHCWGGSPAFQSSRWVANTMRQFPVMSRGIYTNANLLRYNSQ</sequence>
<evidence type="ECO:0000313" key="2">
    <source>
        <dbReference type="EMBL" id="CAE7569691.1"/>
    </source>
</evidence>
<protein>
    <submittedName>
        <fullName evidence="2">UVR8 protein</fullName>
    </submittedName>
</protein>
<organism evidence="2 3">
    <name type="scientific">Symbiodinium natans</name>
    <dbReference type="NCBI Taxonomy" id="878477"/>
    <lineage>
        <taxon>Eukaryota</taxon>
        <taxon>Sar</taxon>
        <taxon>Alveolata</taxon>
        <taxon>Dinophyceae</taxon>
        <taxon>Suessiales</taxon>
        <taxon>Symbiodiniaceae</taxon>
        <taxon>Symbiodinium</taxon>
    </lineage>
</organism>